<evidence type="ECO:0000259" key="1">
    <source>
        <dbReference type="Pfam" id="PF25597"/>
    </source>
</evidence>
<proteinExistence type="predicted"/>
<keyword evidence="3" id="KW-1185">Reference proteome</keyword>
<dbReference type="InterPro" id="IPR057670">
    <property type="entry name" value="SH3_retrovirus"/>
</dbReference>
<sequence length="114" mass="13123">MAHVPKIKRLKWNKKAEKYIHLGYAENTKGYRLYNPANKSIITSRDVVIMEVHRDSDMRQAVVEKNENESLTQVEKQDLSVGDLTDDTYIPESVESQDSCSKEFCDTVSDNELL</sequence>
<gene>
    <name evidence="2" type="ORF">EVAR_27352_1</name>
</gene>
<dbReference type="Pfam" id="PF25597">
    <property type="entry name" value="SH3_retrovirus"/>
    <property type="match status" value="1"/>
</dbReference>
<dbReference type="EMBL" id="BGZK01000157">
    <property type="protein sequence ID" value="GBP24127.1"/>
    <property type="molecule type" value="Genomic_DNA"/>
</dbReference>
<evidence type="ECO:0000313" key="3">
    <source>
        <dbReference type="Proteomes" id="UP000299102"/>
    </source>
</evidence>
<feature type="domain" description="Retroviral polymerase SH3-like" evidence="1">
    <location>
        <begin position="2"/>
        <end position="52"/>
    </location>
</feature>
<dbReference type="OrthoDB" id="413361at2759"/>
<evidence type="ECO:0000313" key="2">
    <source>
        <dbReference type="EMBL" id="GBP24127.1"/>
    </source>
</evidence>
<protein>
    <submittedName>
        <fullName evidence="2">Retrovirus-related Pol polyprotein from transposon TNT 1-94</fullName>
    </submittedName>
</protein>
<accession>A0A4C1UDC6</accession>
<dbReference type="Proteomes" id="UP000299102">
    <property type="component" value="Unassembled WGS sequence"/>
</dbReference>
<name>A0A4C1UDC6_EUMVA</name>
<comment type="caution">
    <text evidence="2">The sequence shown here is derived from an EMBL/GenBank/DDBJ whole genome shotgun (WGS) entry which is preliminary data.</text>
</comment>
<dbReference type="AlphaFoldDB" id="A0A4C1UDC6"/>
<reference evidence="2 3" key="1">
    <citation type="journal article" date="2019" name="Commun. Biol.">
        <title>The bagworm genome reveals a unique fibroin gene that provides high tensile strength.</title>
        <authorList>
            <person name="Kono N."/>
            <person name="Nakamura H."/>
            <person name="Ohtoshi R."/>
            <person name="Tomita M."/>
            <person name="Numata K."/>
            <person name="Arakawa K."/>
        </authorList>
    </citation>
    <scope>NUCLEOTIDE SEQUENCE [LARGE SCALE GENOMIC DNA]</scope>
</reference>
<organism evidence="2 3">
    <name type="scientific">Eumeta variegata</name>
    <name type="common">Bagworm moth</name>
    <name type="synonym">Eumeta japonica</name>
    <dbReference type="NCBI Taxonomy" id="151549"/>
    <lineage>
        <taxon>Eukaryota</taxon>
        <taxon>Metazoa</taxon>
        <taxon>Ecdysozoa</taxon>
        <taxon>Arthropoda</taxon>
        <taxon>Hexapoda</taxon>
        <taxon>Insecta</taxon>
        <taxon>Pterygota</taxon>
        <taxon>Neoptera</taxon>
        <taxon>Endopterygota</taxon>
        <taxon>Lepidoptera</taxon>
        <taxon>Glossata</taxon>
        <taxon>Ditrysia</taxon>
        <taxon>Tineoidea</taxon>
        <taxon>Psychidae</taxon>
        <taxon>Oiketicinae</taxon>
        <taxon>Eumeta</taxon>
    </lineage>
</organism>